<dbReference type="PANTHER" id="PTHR11579:SF0">
    <property type="entry name" value="PROTEIN-L-ISOASPARTATE(D-ASPARTATE) O-METHYLTRANSFERASE"/>
    <property type="match status" value="1"/>
</dbReference>
<keyword evidence="13" id="KW-1185">Reference proteome</keyword>
<dbReference type="GO" id="GO:0008168">
    <property type="term" value="F:methyltransferase activity"/>
    <property type="evidence" value="ECO:0007669"/>
    <property type="project" value="UniProtKB-KW"/>
</dbReference>
<organism evidence="12 13">
    <name type="scientific">Promicromonospora aerolata</name>
    <dbReference type="NCBI Taxonomy" id="195749"/>
    <lineage>
        <taxon>Bacteria</taxon>
        <taxon>Bacillati</taxon>
        <taxon>Actinomycetota</taxon>
        <taxon>Actinomycetes</taxon>
        <taxon>Micrococcales</taxon>
        <taxon>Promicromonosporaceae</taxon>
        <taxon>Promicromonospora</taxon>
    </lineage>
</organism>
<evidence type="ECO:0000256" key="10">
    <source>
        <dbReference type="ARBA" id="ARBA00031323"/>
    </source>
</evidence>
<keyword evidence="6 12" id="KW-0489">Methyltransferase</keyword>
<name>A0ABW4V2M2_9MICO</name>
<dbReference type="Proteomes" id="UP001597338">
    <property type="component" value="Unassembled WGS sequence"/>
</dbReference>
<dbReference type="Gene3D" id="3.40.50.150">
    <property type="entry name" value="Vaccinia Virus protein VP39"/>
    <property type="match status" value="1"/>
</dbReference>
<evidence type="ECO:0000313" key="13">
    <source>
        <dbReference type="Proteomes" id="UP001597338"/>
    </source>
</evidence>
<keyword evidence="5" id="KW-0963">Cytoplasm</keyword>
<evidence type="ECO:0000256" key="11">
    <source>
        <dbReference type="ARBA" id="ARBA00031350"/>
    </source>
</evidence>
<sequence length="414" mass="43973">MTTRTNNTAPDDVDARDHVRAMVAGLKEAYPRQVTPLIEQVMHWVPRHRFCPPGTTLEAAYANAVVPTRTNDSGRTTSSVSAPWLVARQLHQTRVERGMRVLEVGAGSGYNAALLAELVGPTGQVVTVDIDPVVVESARAALAATGYTDRVTVVHADGVEPLGLGLFDRIVVTVGVWDIAPAWLEQLTAGGALVVPLRARHASECWSIELRHQGDLLVGESSMVCGFVDIQGTAGLDPDTALITGPNGGAVVARSWDHGTDLSGLPETLAEKSVMVPSGVVLPPPGMFIGLRTHLVYALPGLAELAFEDRNLLGHTTEQWVNIAQVDDDSLALLCYWPVDGGHEFGARGFGPRAQHVAEVLVEQVAAWGRAGMPQRAAHVYRPAGVKSPLDGTTMALPSGDLAVTLHHDGADDI</sequence>
<dbReference type="EC" id="2.1.1.77" evidence="3"/>
<protein>
    <recommendedName>
        <fullName evidence="4">Protein-L-isoaspartate O-methyltransferase</fullName>
        <ecNumber evidence="3">2.1.1.77</ecNumber>
    </recommendedName>
    <alternativeName>
        <fullName evidence="11">L-isoaspartyl protein carboxyl methyltransferase</fullName>
    </alternativeName>
    <alternativeName>
        <fullName evidence="9">Protein L-isoaspartyl methyltransferase</fullName>
    </alternativeName>
    <alternativeName>
        <fullName evidence="10">Protein-beta-aspartate methyltransferase</fullName>
    </alternativeName>
</protein>
<evidence type="ECO:0000256" key="9">
    <source>
        <dbReference type="ARBA" id="ARBA00030757"/>
    </source>
</evidence>
<dbReference type="GO" id="GO:0032259">
    <property type="term" value="P:methylation"/>
    <property type="evidence" value="ECO:0007669"/>
    <property type="project" value="UniProtKB-KW"/>
</dbReference>
<dbReference type="CDD" id="cd02440">
    <property type="entry name" value="AdoMet_MTases"/>
    <property type="match status" value="1"/>
</dbReference>
<dbReference type="InterPro" id="IPR000682">
    <property type="entry name" value="PCMT"/>
</dbReference>
<comment type="caution">
    <text evidence="12">The sequence shown here is derived from an EMBL/GenBank/DDBJ whole genome shotgun (WGS) entry which is preliminary data.</text>
</comment>
<comment type="subcellular location">
    <subcellularLocation>
        <location evidence="1">Cytoplasm</location>
    </subcellularLocation>
</comment>
<dbReference type="PANTHER" id="PTHR11579">
    <property type="entry name" value="PROTEIN-L-ISOASPARTATE O-METHYLTRANSFERASE"/>
    <property type="match status" value="1"/>
</dbReference>
<proteinExistence type="inferred from homology"/>
<dbReference type="Pfam" id="PF01135">
    <property type="entry name" value="PCMT"/>
    <property type="match status" value="1"/>
</dbReference>
<evidence type="ECO:0000256" key="2">
    <source>
        <dbReference type="ARBA" id="ARBA00005369"/>
    </source>
</evidence>
<evidence type="ECO:0000256" key="5">
    <source>
        <dbReference type="ARBA" id="ARBA00022490"/>
    </source>
</evidence>
<comment type="similarity">
    <text evidence="2">Belongs to the methyltransferase superfamily. L-isoaspartyl/D-aspartyl protein methyltransferase family.</text>
</comment>
<evidence type="ECO:0000256" key="1">
    <source>
        <dbReference type="ARBA" id="ARBA00004496"/>
    </source>
</evidence>
<dbReference type="SUPFAM" id="SSF53335">
    <property type="entry name" value="S-adenosyl-L-methionine-dependent methyltransferases"/>
    <property type="match status" value="1"/>
</dbReference>
<accession>A0ABW4V2M2</accession>
<dbReference type="RefSeq" id="WP_377196034.1">
    <property type="nucleotide sequence ID" value="NZ_JBHUHF010000001.1"/>
</dbReference>
<keyword evidence="7" id="KW-0808">Transferase</keyword>
<evidence type="ECO:0000256" key="7">
    <source>
        <dbReference type="ARBA" id="ARBA00022679"/>
    </source>
</evidence>
<dbReference type="InterPro" id="IPR029063">
    <property type="entry name" value="SAM-dependent_MTases_sf"/>
</dbReference>
<evidence type="ECO:0000256" key="3">
    <source>
        <dbReference type="ARBA" id="ARBA00011890"/>
    </source>
</evidence>
<evidence type="ECO:0000256" key="8">
    <source>
        <dbReference type="ARBA" id="ARBA00022691"/>
    </source>
</evidence>
<evidence type="ECO:0000313" key="12">
    <source>
        <dbReference type="EMBL" id="MFD2024054.1"/>
    </source>
</evidence>
<dbReference type="EMBL" id="JBHUHF010000001">
    <property type="protein sequence ID" value="MFD2024054.1"/>
    <property type="molecule type" value="Genomic_DNA"/>
</dbReference>
<reference evidence="13" key="1">
    <citation type="journal article" date="2019" name="Int. J. Syst. Evol. Microbiol.">
        <title>The Global Catalogue of Microorganisms (GCM) 10K type strain sequencing project: providing services to taxonomists for standard genome sequencing and annotation.</title>
        <authorList>
            <consortium name="The Broad Institute Genomics Platform"/>
            <consortium name="The Broad Institute Genome Sequencing Center for Infectious Disease"/>
            <person name="Wu L."/>
            <person name="Ma J."/>
        </authorList>
    </citation>
    <scope>NUCLEOTIDE SEQUENCE [LARGE SCALE GENOMIC DNA]</scope>
    <source>
        <strain evidence="13">CCM 7043</strain>
    </source>
</reference>
<gene>
    <name evidence="12" type="ORF">ACFSL2_00865</name>
</gene>
<keyword evidence="8" id="KW-0949">S-adenosyl-L-methionine</keyword>
<evidence type="ECO:0000256" key="4">
    <source>
        <dbReference type="ARBA" id="ARBA00013346"/>
    </source>
</evidence>
<evidence type="ECO:0000256" key="6">
    <source>
        <dbReference type="ARBA" id="ARBA00022603"/>
    </source>
</evidence>